<dbReference type="Proteomes" id="UP000502041">
    <property type="component" value="Chromosome"/>
</dbReference>
<evidence type="ECO:0000313" key="3">
    <source>
        <dbReference type="Proteomes" id="UP000502041"/>
    </source>
</evidence>
<feature type="chain" id="PRO_5026250049" description="Histidine phosphatase family protein" evidence="1">
    <location>
        <begin position="27"/>
        <end position="215"/>
    </location>
</feature>
<accession>A0A6H2HE97</accession>
<feature type="signal peptide" evidence="1">
    <location>
        <begin position="1"/>
        <end position="26"/>
    </location>
</feature>
<dbReference type="RefSeq" id="WP_168923357.1">
    <property type="nucleotide sequence ID" value="NZ_CP051461.1"/>
</dbReference>
<proteinExistence type="predicted"/>
<reference evidence="2 3" key="1">
    <citation type="submission" date="2020-04" db="EMBL/GenBank/DDBJ databases">
        <title>Complete genome of a Psychrophilic, Marine, Gas Vacuolate Bacterium Polaromonas vacuolata KCTC 22033T.</title>
        <authorList>
            <person name="Hwang K."/>
            <person name="Kim K.M."/>
        </authorList>
    </citation>
    <scope>NUCLEOTIDE SEQUENCE [LARGE SCALE GENOMIC DNA]</scope>
    <source>
        <strain evidence="2 3">KCTC 22033</strain>
    </source>
</reference>
<gene>
    <name evidence="2" type="ORF">HC248_03236</name>
</gene>
<keyword evidence="1" id="KW-0732">Signal</keyword>
<protein>
    <recommendedName>
        <fullName evidence="4">Histidine phosphatase family protein</fullName>
    </recommendedName>
</protein>
<keyword evidence="3" id="KW-1185">Reference proteome</keyword>
<evidence type="ECO:0000256" key="1">
    <source>
        <dbReference type="SAM" id="SignalP"/>
    </source>
</evidence>
<name>A0A6H2HE97_9BURK</name>
<dbReference type="EMBL" id="CP051461">
    <property type="protein sequence ID" value="QJC57904.1"/>
    <property type="molecule type" value="Genomic_DNA"/>
</dbReference>
<sequence length="215" mass="23139">MGIKNLKECAVSLALAAAFWPSFAGAAAAESVQTIVFIRHAEKPAQGLGMLNCQGLNRALALPAVLLAKFGKFDAVFAPDPHEKKPDGEDSQLYNYLRPLLTVAPLAAQLGLPINTAFGYADSAGLQQELALPKYHNAVLLVGWEHHQLEGIVKSMLSQMGGQAGDVPDWKSRDFDSIYILTVHRSGAVMRADFALARQRLDGQSMTCPGPSRVN</sequence>
<organism evidence="2 3">
    <name type="scientific">Polaromonas vacuolata</name>
    <dbReference type="NCBI Taxonomy" id="37448"/>
    <lineage>
        <taxon>Bacteria</taxon>
        <taxon>Pseudomonadati</taxon>
        <taxon>Pseudomonadota</taxon>
        <taxon>Betaproteobacteria</taxon>
        <taxon>Burkholderiales</taxon>
        <taxon>Comamonadaceae</taxon>
        <taxon>Polaromonas</taxon>
    </lineage>
</organism>
<evidence type="ECO:0000313" key="2">
    <source>
        <dbReference type="EMBL" id="QJC57904.1"/>
    </source>
</evidence>
<dbReference type="AlphaFoldDB" id="A0A6H2HE97"/>
<evidence type="ECO:0008006" key="4">
    <source>
        <dbReference type="Google" id="ProtNLM"/>
    </source>
</evidence>
<dbReference type="KEGG" id="pvac:HC248_03236"/>